<name>A0A2V5J7X4_9EURO</name>
<evidence type="ECO:0000313" key="3">
    <source>
        <dbReference type="Proteomes" id="UP000248817"/>
    </source>
</evidence>
<keyword evidence="3" id="KW-1185">Reference proteome</keyword>
<evidence type="ECO:0000313" key="2">
    <source>
        <dbReference type="EMBL" id="PYI34117.1"/>
    </source>
</evidence>
<evidence type="ECO:0000256" key="1">
    <source>
        <dbReference type="SAM" id="Phobius"/>
    </source>
</evidence>
<keyword evidence="1" id="KW-1133">Transmembrane helix</keyword>
<feature type="transmembrane region" description="Helical" evidence="1">
    <location>
        <begin position="27"/>
        <end position="47"/>
    </location>
</feature>
<sequence>MFSTSVLCGGQLQQVRCFTSRRLAWSTFAAAWPFFFILHSSVFFMRLDSALLTTHPMFSLICIRIRHDLLNFKQPHACLQVFVREEPLRPPGAEVNIGRRLLRHLG</sequence>
<keyword evidence="1" id="KW-0812">Transmembrane</keyword>
<gene>
    <name evidence="2" type="ORF">BP00DRAFT_83192</name>
</gene>
<proteinExistence type="predicted"/>
<dbReference type="EMBL" id="KZ825478">
    <property type="protein sequence ID" value="PYI34117.1"/>
    <property type="molecule type" value="Genomic_DNA"/>
</dbReference>
<dbReference type="Proteomes" id="UP000248817">
    <property type="component" value="Unassembled WGS sequence"/>
</dbReference>
<accession>A0A2V5J7X4</accession>
<protein>
    <submittedName>
        <fullName evidence="2">Uncharacterized protein</fullName>
    </submittedName>
</protein>
<keyword evidence="1" id="KW-0472">Membrane</keyword>
<reference evidence="2 3" key="1">
    <citation type="submission" date="2018-02" db="EMBL/GenBank/DDBJ databases">
        <title>The genomes of Aspergillus section Nigri reveals drivers in fungal speciation.</title>
        <authorList>
            <consortium name="DOE Joint Genome Institute"/>
            <person name="Vesth T.C."/>
            <person name="Nybo J."/>
            <person name="Theobald S."/>
            <person name="Brandl J."/>
            <person name="Frisvad J.C."/>
            <person name="Nielsen K.F."/>
            <person name="Lyhne E.K."/>
            <person name="Kogle M.E."/>
            <person name="Kuo A."/>
            <person name="Riley R."/>
            <person name="Clum A."/>
            <person name="Nolan M."/>
            <person name="Lipzen A."/>
            <person name="Salamov A."/>
            <person name="Henrissat B."/>
            <person name="Wiebenga A."/>
            <person name="De vries R.P."/>
            <person name="Grigoriev I.V."/>
            <person name="Mortensen U.H."/>
            <person name="Andersen M.R."/>
            <person name="Baker S.E."/>
        </authorList>
    </citation>
    <scope>NUCLEOTIDE SEQUENCE [LARGE SCALE GENOMIC DNA]</scope>
    <source>
        <strain evidence="2 3">CBS 114.80</strain>
    </source>
</reference>
<organism evidence="2 3">
    <name type="scientific">Aspergillus indologenus CBS 114.80</name>
    <dbReference type="NCBI Taxonomy" id="1450541"/>
    <lineage>
        <taxon>Eukaryota</taxon>
        <taxon>Fungi</taxon>
        <taxon>Dikarya</taxon>
        <taxon>Ascomycota</taxon>
        <taxon>Pezizomycotina</taxon>
        <taxon>Eurotiomycetes</taxon>
        <taxon>Eurotiomycetidae</taxon>
        <taxon>Eurotiales</taxon>
        <taxon>Aspergillaceae</taxon>
        <taxon>Aspergillus</taxon>
        <taxon>Aspergillus subgen. Circumdati</taxon>
    </lineage>
</organism>
<dbReference type="AlphaFoldDB" id="A0A2V5J7X4"/>